<comment type="subcellular location">
    <subcellularLocation>
        <location evidence="1">Cell membrane</location>
        <topology evidence="1">Single-pass membrane protein</topology>
    </subcellularLocation>
</comment>
<dbReference type="EMBL" id="JAQQAF010000009">
    <property type="protein sequence ID" value="KAJ8458260.1"/>
    <property type="molecule type" value="Genomic_DNA"/>
</dbReference>
<name>A0AAV8P0A5_ENSVE</name>
<dbReference type="AlphaFoldDB" id="A0AAV8P0A5"/>
<protein>
    <submittedName>
        <fullName evidence="8">Uncharacterized protein</fullName>
    </submittedName>
</protein>
<keyword evidence="6" id="KW-0472">Membrane</keyword>
<evidence type="ECO:0000313" key="8">
    <source>
        <dbReference type="EMBL" id="KAJ8458260.1"/>
    </source>
</evidence>
<dbReference type="GO" id="GO:0048367">
    <property type="term" value="P:shoot system development"/>
    <property type="evidence" value="ECO:0007669"/>
    <property type="project" value="UniProtKB-ARBA"/>
</dbReference>
<keyword evidence="2" id="KW-0217">Developmental protein</keyword>
<evidence type="ECO:0000256" key="1">
    <source>
        <dbReference type="ARBA" id="ARBA00004162"/>
    </source>
</evidence>
<dbReference type="Pfam" id="PF08137">
    <property type="entry name" value="DVL"/>
    <property type="match status" value="1"/>
</dbReference>
<comment type="similarity">
    <text evidence="7">Belongs to the DVL/RTFL small polypeptides family.</text>
</comment>
<keyword evidence="9" id="KW-1185">Reference proteome</keyword>
<dbReference type="InterPro" id="IPR012552">
    <property type="entry name" value="DVL"/>
</dbReference>
<evidence type="ECO:0000256" key="5">
    <source>
        <dbReference type="ARBA" id="ARBA00022989"/>
    </source>
</evidence>
<organism evidence="8 9">
    <name type="scientific">Ensete ventricosum</name>
    <name type="common">Abyssinian banana</name>
    <name type="synonym">Musa ensete</name>
    <dbReference type="NCBI Taxonomy" id="4639"/>
    <lineage>
        <taxon>Eukaryota</taxon>
        <taxon>Viridiplantae</taxon>
        <taxon>Streptophyta</taxon>
        <taxon>Embryophyta</taxon>
        <taxon>Tracheophyta</taxon>
        <taxon>Spermatophyta</taxon>
        <taxon>Magnoliopsida</taxon>
        <taxon>Liliopsida</taxon>
        <taxon>Zingiberales</taxon>
        <taxon>Musaceae</taxon>
        <taxon>Ensete</taxon>
    </lineage>
</organism>
<dbReference type="GO" id="GO:0008285">
    <property type="term" value="P:negative regulation of cell population proliferation"/>
    <property type="evidence" value="ECO:0007669"/>
    <property type="project" value="InterPro"/>
</dbReference>
<dbReference type="Proteomes" id="UP001222027">
    <property type="component" value="Unassembled WGS sequence"/>
</dbReference>
<dbReference type="PANTHER" id="PTHR33102">
    <property type="entry name" value="DVL19-RELATED-RELATED"/>
    <property type="match status" value="1"/>
</dbReference>
<gene>
    <name evidence="8" type="ORF">OPV22_031186</name>
</gene>
<keyword evidence="5" id="KW-1133">Transmembrane helix</keyword>
<comment type="caution">
    <text evidence="8">The sequence shown here is derived from an EMBL/GenBank/DDBJ whole genome shotgun (WGS) entry which is preliminary data.</text>
</comment>
<evidence type="ECO:0000256" key="3">
    <source>
        <dbReference type="ARBA" id="ARBA00022475"/>
    </source>
</evidence>
<dbReference type="GO" id="GO:0005886">
    <property type="term" value="C:plasma membrane"/>
    <property type="evidence" value="ECO:0007669"/>
    <property type="project" value="UniProtKB-SubCell"/>
</dbReference>
<evidence type="ECO:0000256" key="2">
    <source>
        <dbReference type="ARBA" id="ARBA00022473"/>
    </source>
</evidence>
<sequence length="121" mass="14297">MKLHATRPVCILYCDNTLDGVRSYHTADKLYATEKFALSAVSLHNTLRAARQLLRDLDLKMELCMDEKWKLSAKGSRREAGRRSMAETFSRRWASLVKEQRSRFYIMRRCVVMLICWRDYS</sequence>
<evidence type="ECO:0000313" key="9">
    <source>
        <dbReference type="Proteomes" id="UP001222027"/>
    </source>
</evidence>
<dbReference type="InterPro" id="IPR051525">
    <property type="entry name" value="DVL_RTFL_regulatory"/>
</dbReference>
<proteinExistence type="inferred from homology"/>
<accession>A0AAV8P0A5</accession>
<keyword evidence="3" id="KW-1003">Cell membrane</keyword>
<reference evidence="8 9" key="1">
    <citation type="submission" date="2022-12" db="EMBL/GenBank/DDBJ databases">
        <title>Chromosome-scale assembly of the Ensete ventricosum genome.</title>
        <authorList>
            <person name="Dussert Y."/>
            <person name="Stocks J."/>
            <person name="Wendawek A."/>
            <person name="Woldeyes F."/>
            <person name="Nichols R.A."/>
            <person name="Borrell J.S."/>
        </authorList>
    </citation>
    <scope>NUCLEOTIDE SEQUENCE [LARGE SCALE GENOMIC DNA]</scope>
    <source>
        <strain evidence="9">cv. Maze</strain>
        <tissue evidence="8">Seeds</tissue>
    </source>
</reference>
<evidence type="ECO:0000256" key="6">
    <source>
        <dbReference type="ARBA" id="ARBA00023136"/>
    </source>
</evidence>
<keyword evidence="4" id="KW-0812">Transmembrane</keyword>
<evidence type="ECO:0000256" key="4">
    <source>
        <dbReference type="ARBA" id="ARBA00022692"/>
    </source>
</evidence>
<evidence type="ECO:0000256" key="7">
    <source>
        <dbReference type="ARBA" id="ARBA00024340"/>
    </source>
</evidence>